<name>A0ABQ3X8Q2_9ACTN</name>
<evidence type="ECO:0000313" key="3">
    <source>
        <dbReference type="Proteomes" id="UP000612282"/>
    </source>
</evidence>
<evidence type="ECO:0000256" key="1">
    <source>
        <dbReference type="SAM" id="Phobius"/>
    </source>
</evidence>
<dbReference type="Proteomes" id="UP000612282">
    <property type="component" value="Unassembled WGS sequence"/>
</dbReference>
<comment type="caution">
    <text evidence="2">The sequence shown here is derived from an EMBL/GenBank/DDBJ whole genome shotgun (WGS) entry which is preliminary data.</text>
</comment>
<organism evidence="2 3">
    <name type="scientific">Actinoplanes couchii</name>
    <dbReference type="NCBI Taxonomy" id="403638"/>
    <lineage>
        <taxon>Bacteria</taxon>
        <taxon>Bacillati</taxon>
        <taxon>Actinomycetota</taxon>
        <taxon>Actinomycetes</taxon>
        <taxon>Micromonosporales</taxon>
        <taxon>Micromonosporaceae</taxon>
        <taxon>Actinoplanes</taxon>
    </lineage>
</organism>
<gene>
    <name evidence="2" type="ORF">Aco03nite_032330</name>
</gene>
<keyword evidence="1" id="KW-0812">Transmembrane</keyword>
<reference evidence="2 3" key="1">
    <citation type="submission" date="2021-01" db="EMBL/GenBank/DDBJ databases">
        <title>Whole genome shotgun sequence of Actinoplanes couchii NBRC 106145.</title>
        <authorList>
            <person name="Komaki H."/>
            <person name="Tamura T."/>
        </authorList>
    </citation>
    <scope>NUCLEOTIDE SEQUENCE [LARGE SCALE GENOMIC DNA]</scope>
    <source>
        <strain evidence="2 3">NBRC 106145</strain>
    </source>
</reference>
<evidence type="ECO:0008006" key="4">
    <source>
        <dbReference type="Google" id="ProtNLM"/>
    </source>
</evidence>
<feature type="transmembrane region" description="Helical" evidence="1">
    <location>
        <begin position="16"/>
        <end position="37"/>
    </location>
</feature>
<keyword evidence="1" id="KW-1133">Transmembrane helix</keyword>
<sequence>MNAQAGHPTKPRTTPIALWVLGAVVVLIAAVVLWVGWPRTPVTLPAGDSRVDVYVIDDHEALTYPAATGEKDGWFGRLSLPCGVTMWYVESAGTAMCATLGGPHGKITVTGTDGRLELPADSQAAVARWAAENSDSDPVTRVLLTQDGDPVAIVTVATPATAVPAT</sequence>
<evidence type="ECO:0000313" key="2">
    <source>
        <dbReference type="EMBL" id="GID54829.1"/>
    </source>
</evidence>
<accession>A0ABQ3X8Q2</accession>
<dbReference type="RefSeq" id="WP_203795939.1">
    <property type="nucleotide sequence ID" value="NZ_BAAAQE010000036.1"/>
</dbReference>
<keyword evidence="3" id="KW-1185">Reference proteome</keyword>
<protein>
    <recommendedName>
        <fullName evidence="4">DUF306 domain-containing protein</fullName>
    </recommendedName>
</protein>
<proteinExistence type="predicted"/>
<keyword evidence="1" id="KW-0472">Membrane</keyword>
<dbReference type="EMBL" id="BOMG01000042">
    <property type="protein sequence ID" value="GID54829.1"/>
    <property type="molecule type" value="Genomic_DNA"/>
</dbReference>